<evidence type="ECO:0000313" key="2">
    <source>
        <dbReference type="Proteomes" id="UP000499080"/>
    </source>
</evidence>
<keyword evidence="2" id="KW-1185">Reference proteome</keyword>
<sequence>MAITGPCTNHSRKRYVLSSGCGQHNHPTGTVPTRKARPRLLTVASHPLSRGASSGTKCRITMTQFVSLSFEPANRGILKTILNRTKIISDFTIKCVHK</sequence>
<organism evidence="1 2">
    <name type="scientific">Araneus ventricosus</name>
    <name type="common">Orbweaver spider</name>
    <name type="synonym">Epeira ventricosa</name>
    <dbReference type="NCBI Taxonomy" id="182803"/>
    <lineage>
        <taxon>Eukaryota</taxon>
        <taxon>Metazoa</taxon>
        <taxon>Ecdysozoa</taxon>
        <taxon>Arthropoda</taxon>
        <taxon>Chelicerata</taxon>
        <taxon>Arachnida</taxon>
        <taxon>Araneae</taxon>
        <taxon>Araneomorphae</taxon>
        <taxon>Entelegynae</taxon>
        <taxon>Araneoidea</taxon>
        <taxon>Araneidae</taxon>
        <taxon>Araneus</taxon>
    </lineage>
</organism>
<reference evidence="1 2" key="1">
    <citation type="journal article" date="2019" name="Sci. Rep.">
        <title>Orb-weaving spider Araneus ventricosus genome elucidates the spidroin gene catalogue.</title>
        <authorList>
            <person name="Kono N."/>
            <person name="Nakamura H."/>
            <person name="Ohtoshi R."/>
            <person name="Moran D.A.P."/>
            <person name="Shinohara A."/>
            <person name="Yoshida Y."/>
            <person name="Fujiwara M."/>
            <person name="Mori M."/>
            <person name="Tomita M."/>
            <person name="Arakawa K."/>
        </authorList>
    </citation>
    <scope>NUCLEOTIDE SEQUENCE [LARGE SCALE GENOMIC DNA]</scope>
</reference>
<gene>
    <name evidence="1" type="ORF">AVEN_118394_1</name>
</gene>
<accession>A0A4Y2B566</accession>
<proteinExistence type="predicted"/>
<dbReference type="EMBL" id="BGPR01000053">
    <property type="protein sequence ID" value="GBL87462.1"/>
    <property type="molecule type" value="Genomic_DNA"/>
</dbReference>
<protein>
    <submittedName>
        <fullName evidence="1">Uncharacterized protein</fullName>
    </submittedName>
</protein>
<dbReference type="AlphaFoldDB" id="A0A4Y2B566"/>
<name>A0A4Y2B566_ARAVE</name>
<comment type="caution">
    <text evidence="1">The sequence shown here is derived from an EMBL/GenBank/DDBJ whole genome shotgun (WGS) entry which is preliminary data.</text>
</comment>
<dbReference type="Proteomes" id="UP000499080">
    <property type="component" value="Unassembled WGS sequence"/>
</dbReference>
<evidence type="ECO:0000313" key="1">
    <source>
        <dbReference type="EMBL" id="GBL87462.1"/>
    </source>
</evidence>